<dbReference type="AlphaFoldDB" id="A0A8D8Z498"/>
<evidence type="ECO:0000313" key="1">
    <source>
        <dbReference type="EMBL" id="CAG6740260.1"/>
    </source>
</evidence>
<organism evidence="1">
    <name type="scientific">Cacopsylla melanoneura</name>
    <dbReference type="NCBI Taxonomy" id="428564"/>
    <lineage>
        <taxon>Eukaryota</taxon>
        <taxon>Metazoa</taxon>
        <taxon>Ecdysozoa</taxon>
        <taxon>Arthropoda</taxon>
        <taxon>Hexapoda</taxon>
        <taxon>Insecta</taxon>
        <taxon>Pterygota</taxon>
        <taxon>Neoptera</taxon>
        <taxon>Paraneoptera</taxon>
        <taxon>Hemiptera</taxon>
        <taxon>Sternorrhyncha</taxon>
        <taxon>Psylloidea</taxon>
        <taxon>Psyllidae</taxon>
        <taxon>Psyllinae</taxon>
        <taxon>Cacopsylla</taxon>
    </lineage>
</organism>
<name>A0A8D8Z498_9HEMI</name>
<dbReference type="EMBL" id="HBUF01418108">
    <property type="protein sequence ID" value="CAG6740260.1"/>
    <property type="molecule type" value="Transcribed_RNA"/>
</dbReference>
<reference evidence="1" key="1">
    <citation type="submission" date="2021-05" db="EMBL/GenBank/DDBJ databases">
        <authorList>
            <person name="Alioto T."/>
            <person name="Alioto T."/>
            <person name="Gomez Garrido J."/>
        </authorList>
    </citation>
    <scope>NUCLEOTIDE SEQUENCE</scope>
</reference>
<sequence>MLLYVNRGVIHSRTDVLSFQQTFFFLVFLVHLQPFVTYVSGTHLCNDCSWFTSISVLRVHTVSHLDITFFHSFNSNSYSYPFHNCHDIFILCFGNVGDFQIDVP</sequence>
<protein>
    <submittedName>
        <fullName evidence="1">Uncharacterized protein</fullName>
    </submittedName>
</protein>
<proteinExistence type="predicted"/>
<accession>A0A8D8Z498</accession>